<dbReference type="RefSeq" id="WP_046362088.1">
    <property type="nucleotide sequence ID" value="NZ_CALTXN010000048.1"/>
</dbReference>
<feature type="chain" id="PRO_5005635308" evidence="2">
    <location>
        <begin position="29"/>
        <end position="187"/>
    </location>
</feature>
<gene>
    <name evidence="4" type="ORF">WN67_05740</name>
</gene>
<dbReference type="Proteomes" id="UP000034150">
    <property type="component" value="Unassembled WGS sequence"/>
</dbReference>
<dbReference type="Pfam" id="PF09167">
    <property type="entry name" value="DUF1942"/>
    <property type="match status" value="1"/>
</dbReference>
<protein>
    <submittedName>
        <fullName evidence="4">Immunogenic protein MPT63</fullName>
    </submittedName>
</protein>
<proteinExistence type="predicted"/>
<dbReference type="InterPro" id="IPR015250">
    <property type="entry name" value="MPT63-like"/>
</dbReference>
<feature type="signal peptide" evidence="2">
    <location>
        <begin position="1"/>
        <end position="28"/>
    </location>
</feature>
<evidence type="ECO:0000259" key="3">
    <source>
        <dbReference type="Pfam" id="PF09167"/>
    </source>
</evidence>
<name>A0A0M2K7M1_9MYCO</name>
<dbReference type="GO" id="GO:0005615">
    <property type="term" value="C:extracellular space"/>
    <property type="evidence" value="ECO:0007669"/>
    <property type="project" value="InterPro"/>
</dbReference>
<organism evidence="4 5">
    <name type="scientific">Mycolicibacterium obuense</name>
    <dbReference type="NCBI Taxonomy" id="1807"/>
    <lineage>
        <taxon>Bacteria</taxon>
        <taxon>Bacillati</taxon>
        <taxon>Actinomycetota</taxon>
        <taxon>Actinomycetes</taxon>
        <taxon>Mycobacteriales</taxon>
        <taxon>Mycobacteriaceae</taxon>
        <taxon>Mycolicibacterium</taxon>
    </lineage>
</organism>
<dbReference type="InterPro" id="IPR029050">
    <property type="entry name" value="Immunoprotect_excell_Ig-like"/>
</dbReference>
<dbReference type="EMBL" id="LAUZ02000026">
    <property type="protein sequence ID" value="KKF02984.1"/>
    <property type="molecule type" value="Genomic_DNA"/>
</dbReference>
<accession>A0A0M2K7M1</accession>
<evidence type="ECO:0000256" key="2">
    <source>
        <dbReference type="SAM" id="SignalP"/>
    </source>
</evidence>
<feature type="domain" description="MPT63-like" evidence="3">
    <location>
        <begin position="34"/>
        <end position="156"/>
    </location>
</feature>
<evidence type="ECO:0000313" key="5">
    <source>
        <dbReference type="Proteomes" id="UP000034150"/>
    </source>
</evidence>
<dbReference type="SUPFAM" id="SSF81982">
    <property type="entry name" value="Antigen MPT63/MPB63 (immunoprotective extracellular protein)"/>
    <property type="match status" value="1"/>
</dbReference>
<comment type="caution">
    <text evidence="4">The sequence shown here is derived from an EMBL/GenBank/DDBJ whole genome shotgun (WGS) entry which is preliminary data.</text>
</comment>
<dbReference type="Gene3D" id="2.60.40.1240">
    <property type="match status" value="1"/>
</dbReference>
<evidence type="ECO:0000313" key="4">
    <source>
        <dbReference type="EMBL" id="KKF02984.1"/>
    </source>
</evidence>
<keyword evidence="1 2" id="KW-0732">Signal</keyword>
<dbReference type="PATRIC" id="fig|1807.13.peg.2691"/>
<reference evidence="4 5" key="1">
    <citation type="journal article" date="2015" name="Genome Announc.">
        <title>Draft Genome Sequence of Mycobacterium obuense Strain UC1, Isolated from Patient Sputum.</title>
        <authorList>
            <person name="Greninger A.L."/>
            <person name="Cunningham G."/>
            <person name="Hsu E.D."/>
            <person name="Yu J.M."/>
            <person name="Chiu C.Y."/>
            <person name="Miller S."/>
        </authorList>
    </citation>
    <scope>NUCLEOTIDE SEQUENCE [LARGE SCALE GENOMIC DNA]</scope>
    <source>
        <strain evidence="4 5">UC1</strain>
    </source>
</reference>
<evidence type="ECO:0000256" key="1">
    <source>
        <dbReference type="ARBA" id="ARBA00022729"/>
    </source>
</evidence>
<sequence length="187" mass="19636">MRFRVIMAVLACVTLLGAGATLAPPAVAAMPCGHQFGSPQQLTDAGGAVVQEWVISDLRESSVALPGYTARGQVWEASATVRAVTGTVTPIIPNLYTVTAAGQRYPVLWQIASPQGLPATTLGEGQASSGAIYFDAVGPQPMAVVYDNGTPTQLFWCCTGSMMMMPMEKCPMCANMQRACPHRPGGM</sequence>
<dbReference type="AlphaFoldDB" id="A0A0M2K7M1"/>
<keyword evidence="5" id="KW-1185">Reference proteome</keyword>